<dbReference type="Pfam" id="PF00383">
    <property type="entry name" value="dCMP_cyt_deam_1"/>
    <property type="match status" value="1"/>
</dbReference>
<comment type="similarity">
    <text evidence="1">Belongs to the cytidine and deoxycytidylate deaminase family.</text>
</comment>
<keyword evidence="4" id="KW-0862">Zinc</keyword>
<evidence type="ECO:0000256" key="4">
    <source>
        <dbReference type="ARBA" id="ARBA00022833"/>
    </source>
</evidence>
<keyword evidence="2" id="KW-0479">Metal-binding</keyword>
<dbReference type="InterPro" id="IPR015517">
    <property type="entry name" value="dCMP_deaminase-rel"/>
</dbReference>
<dbReference type="PROSITE" id="PS51747">
    <property type="entry name" value="CYT_DCMP_DEAMINASES_2"/>
    <property type="match status" value="1"/>
</dbReference>
<dbReference type="GO" id="GO:0008270">
    <property type="term" value="F:zinc ion binding"/>
    <property type="evidence" value="ECO:0007669"/>
    <property type="project" value="InterPro"/>
</dbReference>
<evidence type="ECO:0000256" key="1">
    <source>
        <dbReference type="ARBA" id="ARBA00006576"/>
    </source>
</evidence>
<evidence type="ECO:0000256" key="2">
    <source>
        <dbReference type="ARBA" id="ARBA00022723"/>
    </source>
</evidence>
<name>X0U2Z5_9ZZZZ</name>
<protein>
    <recommendedName>
        <fullName evidence="5">CMP/dCMP-type deaminase domain-containing protein</fullName>
    </recommendedName>
</protein>
<feature type="domain" description="CMP/dCMP-type deaminase" evidence="5">
    <location>
        <begin position="1"/>
        <end position="61"/>
    </location>
</feature>
<evidence type="ECO:0000256" key="3">
    <source>
        <dbReference type="ARBA" id="ARBA00022801"/>
    </source>
</evidence>
<evidence type="ECO:0000259" key="5">
    <source>
        <dbReference type="PROSITE" id="PS51747"/>
    </source>
</evidence>
<dbReference type="InterPro" id="IPR016192">
    <property type="entry name" value="APOBEC/CMP_deaminase_Zn-bd"/>
</dbReference>
<sequence>MCRAVHAEQNLIAQASNRGIKSNGATVYSTTFPCIICAKLLVNSGIKKIYYEEFYDDELTM</sequence>
<comment type="caution">
    <text evidence="6">The sequence shown here is derived from an EMBL/GenBank/DDBJ whole genome shotgun (WGS) entry which is preliminary data.</text>
</comment>
<organism evidence="6">
    <name type="scientific">marine sediment metagenome</name>
    <dbReference type="NCBI Taxonomy" id="412755"/>
    <lineage>
        <taxon>unclassified sequences</taxon>
        <taxon>metagenomes</taxon>
        <taxon>ecological metagenomes</taxon>
    </lineage>
</organism>
<proteinExistence type="inferred from homology"/>
<feature type="non-terminal residue" evidence="6">
    <location>
        <position position="61"/>
    </location>
</feature>
<dbReference type="GO" id="GO:0005737">
    <property type="term" value="C:cytoplasm"/>
    <property type="evidence" value="ECO:0007669"/>
    <property type="project" value="TreeGrafter"/>
</dbReference>
<gene>
    <name evidence="6" type="ORF">S01H1_41421</name>
</gene>
<dbReference type="InterPro" id="IPR016193">
    <property type="entry name" value="Cytidine_deaminase-like"/>
</dbReference>
<dbReference type="InterPro" id="IPR002125">
    <property type="entry name" value="CMP_dCMP_dom"/>
</dbReference>
<dbReference type="Gene3D" id="3.40.140.10">
    <property type="entry name" value="Cytidine Deaminase, domain 2"/>
    <property type="match status" value="1"/>
</dbReference>
<keyword evidence="3" id="KW-0378">Hydrolase</keyword>
<reference evidence="6" key="1">
    <citation type="journal article" date="2014" name="Front. Microbiol.">
        <title>High frequency of phylogenetically diverse reductive dehalogenase-homologous genes in deep subseafloor sedimentary metagenomes.</title>
        <authorList>
            <person name="Kawai M."/>
            <person name="Futagami T."/>
            <person name="Toyoda A."/>
            <person name="Takaki Y."/>
            <person name="Nishi S."/>
            <person name="Hori S."/>
            <person name="Arai W."/>
            <person name="Tsubouchi T."/>
            <person name="Morono Y."/>
            <person name="Uchiyama I."/>
            <person name="Ito T."/>
            <person name="Fujiyama A."/>
            <person name="Inagaki F."/>
            <person name="Takami H."/>
        </authorList>
    </citation>
    <scope>NUCLEOTIDE SEQUENCE</scope>
    <source>
        <strain evidence="6">Expedition CK06-06</strain>
    </source>
</reference>
<evidence type="ECO:0000313" key="6">
    <source>
        <dbReference type="EMBL" id="GAF99914.1"/>
    </source>
</evidence>
<dbReference type="EMBL" id="BARS01026274">
    <property type="protein sequence ID" value="GAF99914.1"/>
    <property type="molecule type" value="Genomic_DNA"/>
</dbReference>
<dbReference type="PROSITE" id="PS00903">
    <property type="entry name" value="CYT_DCMP_DEAMINASES_1"/>
    <property type="match status" value="1"/>
</dbReference>
<dbReference type="PANTHER" id="PTHR11086">
    <property type="entry name" value="DEOXYCYTIDYLATE DEAMINASE-RELATED"/>
    <property type="match status" value="1"/>
</dbReference>
<accession>X0U2Z5</accession>
<dbReference type="PANTHER" id="PTHR11086:SF18">
    <property type="entry name" value="DEOXYCYTIDYLATE DEAMINASE"/>
    <property type="match status" value="1"/>
</dbReference>
<dbReference type="SUPFAM" id="SSF53927">
    <property type="entry name" value="Cytidine deaminase-like"/>
    <property type="match status" value="1"/>
</dbReference>
<dbReference type="GO" id="GO:0004132">
    <property type="term" value="F:dCMP deaminase activity"/>
    <property type="evidence" value="ECO:0007669"/>
    <property type="project" value="TreeGrafter"/>
</dbReference>
<dbReference type="AlphaFoldDB" id="X0U2Z5"/>